<dbReference type="GeneID" id="66063188"/>
<feature type="compositionally biased region" description="Low complexity" evidence="1">
    <location>
        <begin position="19"/>
        <end position="37"/>
    </location>
</feature>
<dbReference type="Proteomes" id="UP000027002">
    <property type="component" value="Chromosome 2"/>
</dbReference>
<keyword evidence="3" id="KW-1185">Reference proteome</keyword>
<protein>
    <submittedName>
        <fullName evidence="2">Uncharacterized protein</fullName>
    </submittedName>
</protein>
<accession>A0A8E5HMF7</accession>
<evidence type="ECO:0000256" key="1">
    <source>
        <dbReference type="SAM" id="MobiDB-lite"/>
    </source>
</evidence>
<dbReference type="KEGG" id="uvi:66063188"/>
<reference evidence="2" key="1">
    <citation type="submission" date="2020-03" db="EMBL/GenBank/DDBJ databases">
        <title>A mixture of massive structural variations and highly conserved coding sequences in Ustilaginoidea virens genome.</title>
        <authorList>
            <person name="Zhang K."/>
            <person name="Zhao Z."/>
            <person name="Zhang Z."/>
            <person name="Li Y."/>
            <person name="Hsiang T."/>
            <person name="Sun W."/>
        </authorList>
    </citation>
    <scope>NUCLEOTIDE SEQUENCE</scope>
    <source>
        <strain evidence="2">UV-8b</strain>
    </source>
</reference>
<gene>
    <name evidence="2" type="ORF">UV8b_02410</name>
</gene>
<evidence type="ECO:0000313" key="2">
    <source>
        <dbReference type="EMBL" id="QUC18169.1"/>
    </source>
</evidence>
<organism evidence="2 3">
    <name type="scientific">Ustilaginoidea virens</name>
    <name type="common">Rice false smut fungus</name>
    <name type="synonym">Villosiclava virens</name>
    <dbReference type="NCBI Taxonomy" id="1159556"/>
    <lineage>
        <taxon>Eukaryota</taxon>
        <taxon>Fungi</taxon>
        <taxon>Dikarya</taxon>
        <taxon>Ascomycota</taxon>
        <taxon>Pezizomycotina</taxon>
        <taxon>Sordariomycetes</taxon>
        <taxon>Hypocreomycetidae</taxon>
        <taxon>Hypocreales</taxon>
        <taxon>Clavicipitaceae</taxon>
        <taxon>Ustilaginoidea</taxon>
    </lineage>
</organism>
<dbReference type="AlphaFoldDB" id="A0A8E5HMF7"/>
<feature type="region of interest" description="Disordered" evidence="1">
    <location>
        <begin position="1"/>
        <end position="61"/>
    </location>
</feature>
<dbReference type="EMBL" id="CP072754">
    <property type="protein sequence ID" value="QUC18169.1"/>
    <property type="molecule type" value="Genomic_DNA"/>
</dbReference>
<proteinExistence type="predicted"/>
<dbReference type="RefSeq" id="XP_042995842.1">
    <property type="nucleotide sequence ID" value="XM_043139908.1"/>
</dbReference>
<sequence length="61" mass="6761">MSPEPELVGETKPQAPDVTTKQQQTWKQQQQQQQQQQLDPARQIPTSAQALICPGASSTDM</sequence>
<evidence type="ECO:0000313" key="3">
    <source>
        <dbReference type="Proteomes" id="UP000027002"/>
    </source>
</evidence>
<name>A0A8E5HMF7_USTVR</name>